<evidence type="ECO:0008006" key="4">
    <source>
        <dbReference type="Google" id="ProtNLM"/>
    </source>
</evidence>
<protein>
    <recommendedName>
        <fullName evidence="4">Secreted protein</fullName>
    </recommendedName>
</protein>
<dbReference type="Proteomes" id="UP000722485">
    <property type="component" value="Unassembled WGS sequence"/>
</dbReference>
<sequence>MWSTHFILSTLLAVCSQASVSHRDNHGQDLLDLRLPKVPRLVNHIQPAPMSDQSPHRHQVFPLLRKEMSGRLRDAVRLPVHLRRTTHHNRHAVPHRHVRPGLLFHMRDAPVCGPLNYPVFVWVSFGSPNQDNELRLRRTNAPVIGTSLGPRRATRANPSVPYHHDHRRCMLDVHSAWLQKTRNCFFRVRVSDSDPNRDGELPVLGAMPGGLRHLLCPGQRHAGTCHGQASSIGFWRPGTRFIPVRGPGGVASWCGLHSARDGLSATDDAIYGGPGAGDWDHGDGSLLRQVTSAVRVRRVSTATAPSLEQSC</sequence>
<keyword evidence="1" id="KW-0732">Signal</keyword>
<accession>A0A9P5LEC6</accession>
<evidence type="ECO:0000313" key="2">
    <source>
        <dbReference type="EMBL" id="KAF7545945.1"/>
    </source>
</evidence>
<dbReference type="EMBL" id="JAANBB010000232">
    <property type="protein sequence ID" value="KAF7545945.1"/>
    <property type="molecule type" value="Genomic_DNA"/>
</dbReference>
<evidence type="ECO:0000256" key="1">
    <source>
        <dbReference type="SAM" id="SignalP"/>
    </source>
</evidence>
<keyword evidence="3" id="KW-1185">Reference proteome</keyword>
<feature type="chain" id="PRO_5040466689" description="Secreted protein" evidence="1">
    <location>
        <begin position="19"/>
        <end position="311"/>
    </location>
</feature>
<name>A0A9P5LEC6_9HYPO</name>
<dbReference type="AlphaFoldDB" id="A0A9P5LEC6"/>
<comment type="caution">
    <text evidence="2">The sequence shown here is derived from an EMBL/GenBank/DDBJ whole genome shotgun (WGS) entry which is preliminary data.</text>
</comment>
<organism evidence="2 3">
    <name type="scientific">Cylindrodendrum hubeiense</name>
    <dbReference type="NCBI Taxonomy" id="595255"/>
    <lineage>
        <taxon>Eukaryota</taxon>
        <taxon>Fungi</taxon>
        <taxon>Dikarya</taxon>
        <taxon>Ascomycota</taxon>
        <taxon>Pezizomycotina</taxon>
        <taxon>Sordariomycetes</taxon>
        <taxon>Hypocreomycetidae</taxon>
        <taxon>Hypocreales</taxon>
        <taxon>Nectriaceae</taxon>
        <taxon>Cylindrodendrum</taxon>
    </lineage>
</organism>
<gene>
    <name evidence="2" type="ORF">G7Z17_g8789</name>
</gene>
<feature type="signal peptide" evidence="1">
    <location>
        <begin position="1"/>
        <end position="18"/>
    </location>
</feature>
<evidence type="ECO:0000313" key="3">
    <source>
        <dbReference type="Proteomes" id="UP000722485"/>
    </source>
</evidence>
<reference evidence="2" key="1">
    <citation type="submission" date="2020-03" db="EMBL/GenBank/DDBJ databases">
        <title>Draft Genome Sequence of Cylindrodendrum hubeiense.</title>
        <authorList>
            <person name="Buettner E."/>
            <person name="Kellner H."/>
        </authorList>
    </citation>
    <scope>NUCLEOTIDE SEQUENCE</scope>
    <source>
        <strain evidence="2">IHI 201604</strain>
    </source>
</reference>
<proteinExistence type="predicted"/>